<dbReference type="GeneID" id="24107822"/>
<feature type="compositionally biased region" description="Basic and acidic residues" evidence="1">
    <location>
        <begin position="672"/>
        <end position="690"/>
    </location>
</feature>
<organism evidence="2 3">
    <name type="scientific">Pseudozyma hubeiensis (strain SY62)</name>
    <name type="common">Yeast</name>
    <dbReference type="NCBI Taxonomy" id="1305764"/>
    <lineage>
        <taxon>Eukaryota</taxon>
        <taxon>Fungi</taxon>
        <taxon>Dikarya</taxon>
        <taxon>Basidiomycota</taxon>
        <taxon>Ustilaginomycotina</taxon>
        <taxon>Ustilaginomycetes</taxon>
        <taxon>Ustilaginales</taxon>
        <taxon>Ustilaginaceae</taxon>
        <taxon>Pseudozyma</taxon>
    </lineage>
</organism>
<dbReference type="HOGENOM" id="CLU_394896_0_0_1"/>
<dbReference type="eggNOG" id="ENOG502RE34">
    <property type="taxonomic scope" value="Eukaryota"/>
</dbReference>
<evidence type="ECO:0000313" key="2">
    <source>
        <dbReference type="EMBL" id="GAC94956.1"/>
    </source>
</evidence>
<proteinExistence type="predicted"/>
<evidence type="ECO:0000256" key="1">
    <source>
        <dbReference type="SAM" id="MobiDB-lite"/>
    </source>
</evidence>
<feature type="compositionally biased region" description="Polar residues" evidence="1">
    <location>
        <begin position="273"/>
        <end position="283"/>
    </location>
</feature>
<dbReference type="Proteomes" id="UP000014071">
    <property type="component" value="Unassembled WGS sequence"/>
</dbReference>
<feature type="compositionally biased region" description="Basic and acidic residues" evidence="1">
    <location>
        <begin position="352"/>
        <end position="362"/>
    </location>
</feature>
<feature type="compositionally biased region" description="Polar residues" evidence="1">
    <location>
        <begin position="309"/>
        <end position="334"/>
    </location>
</feature>
<protein>
    <submittedName>
        <fullName evidence="2">Uncharacterized protein</fullName>
    </submittedName>
</protein>
<name>R9P165_PSEHS</name>
<feature type="compositionally biased region" description="Low complexity" evidence="1">
    <location>
        <begin position="170"/>
        <end position="190"/>
    </location>
</feature>
<feature type="region of interest" description="Disordered" evidence="1">
    <location>
        <begin position="166"/>
        <end position="241"/>
    </location>
</feature>
<feature type="compositionally biased region" description="Acidic residues" evidence="1">
    <location>
        <begin position="420"/>
        <end position="429"/>
    </location>
</feature>
<feature type="compositionally biased region" description="Low complexity" evidence="1">
    <location>
        <begin position="208"/>
        <end position="228"/>
    </location>
</feature>
<gene>
    <name evidence="2" type="ORF">PHSY_002529</name>
</gene>
<dbReference type="EMBL" id="DF238787">
    <property type="protein sequence ID" value="GAC94956.1"/>
    <property type="molecule type" value="Genomic_DNA"/>
</dbReference>
<accession>R9P165</accession>
<feature type="compositionally biased region" description="Low complexity" evidence="1">
    <location>
        <begin position="284"/>
        <end position="294"/>
    </location>
</feature>
<feature type="compositionally biased region" description="Acidic residues" evidence="1">
    <location>
        <begin position="567"/>
        <end position="585"/>
    </location>
</feature>
<feature type="compositionally biased region" description="Basic and acidic residues" evidence="1">
    <location>
        <begin position="554"/>
        <end position="566"/>
    </location>
</feature>
<sequence length="698" mass="77059">MSQQVPERPYWLVCNGERLKQQLPQFFDYRIPIDRCVVSGIQGEPFSLKISKDKYPDGALVCVRGERPDSWDLVFDAVADLAYIYRHLDRPAGDRASSSWEFRGDDWIFGQISVVWILVMRRTEMGAHVDAVATQYNIQSLPRAWLAASADRLLIERLNSLCLDVGGDQPTEPAATRTPTASPRPSPSTTLSGRASLQSPPPLAPEIPLSNAAPSNAAPSNAVPSNAAPLPPRSLADSTAAEGSALGQSAVATPFDPLAFARLAPGLRPRTARITSSMERSITSPSPSRQVGRPSPGPSPGPSHRAAQPLTSGTGIRSPVAGSQQVNLRTSSASPARRPVVLDRASIRGIKRGQDGGRRTKLEASTVSEAGQRNGATPDAGRHRQHAHAQMFPSRANASAPRRRPGSVQGSTLVTAISVDGDESDERDDVGESDKADDVDTADDADAAAGAASTAVVDLADSVVNDADDADSDDSDDDTPLNQLVVRPASRTGVIDVAEFTPRRSQRLSARRALIPHQPDWEAIDLLKSIWHLPRQQYRITVANPEKMSQMMEEIDRKDEERREQEASEWEDVEEDEEKEREDSDLLPLEEIPEGIRMIIGEDAVNEYRRLPPFDDSYERIPATDSGWQMRPKAIKVSKKHKCWNPDDYSVIGFRDAELQERWRRYHYWKQMDERSKKEEKDRKAIERGARSLPRRRA</sequence>
<dbReference type="RefSeq" id="XP_012188543.1">
    <property type="nucleotide sequence ID" value="XM_012333153.1"/>
</dbReference>
<feature type="compositionally biased region" description="Polar residues" evidence="1">
    <location>
        <begin position="363"/>
        <end position="375"/>
    </location>
</feature>
<reference evidence="3" key="1">
    <citation type="journal article" date="2013" name="Genome Announc.">
        <title>Draft genome sequence of the basidiomycetous yeast-like fungus Pseudozyma hubeiensis SY62, which produces an abundant amount of the biosurfactant mannosylerythritol lipids.</title>
        <authorList>
            <person name="Konishi M."/>
            <person name="Hatada Y."/>
            <person name="Horiuchi J."/>
        </authorList>
    </citation>
    <scope>NUCLEOTIDE SEQUENCE [LARGE SCALE GENOMIC DNA]</scope>
    <source>
        <strain evidence="3">SY62</strain>
    </source>
</reference>
<dbReference type="OrthoDB" id="2556360at2759"/>
<feature type="region of interest" description="Disordered" evidence="1">
    <location>
        <begin position="553"/>
        <end position="586"/>
    </location>
</feature>
<keyword evidence="3" id="KW-1185">Reference proteome</keyword>
<evidence type="ECO:0000313" key="3">
    <source>
        <dbReference type="Proteomes" id="UP000014071"/>
    </source>
</evidence>
<feature type="region of interest" description="Disordered" evidence="1">
    <location>
        <begin position="271"/>
        <end position="449"/>
    </location>
</feature>
<feature type="region of interest" description="Disordered" evidence="1">
    <location>
        <begin position="672"/>
        <end position="698"/>
    </location>
</feature>
<dbReference type="AlphaFoldDB" id="R9P165"/>